<sequence length="162" mass="18797">MKLHLALIFLLFCSCNNKAEINKIELSTGFCLGDCQPVTISIDRTLKYNFYGDGSPFSNSKYDDRLYGYYTGTMTKSLWDSITNALEKINYKELDTSYEHSIDDQSLEIFIHYGNKVKHIKAQSASLPRNVAKVFYSIERSYKYVSLKRADTIIKFEHTKHY</sequence>
<keyword evidence="1" id="KW-0732">Signal</keyword>
<feature type="signal peptide" evidence="1">
    <location>
        <begin position="1"/>
        <end position="19"/>
    </location>
</feature>
<gene>
    <name evidence="3" type="ORF">LT679_13180</name>
</gene>
<dbReference type="PROSITE" id="PS51257">
    <property type="entry name" value="PROKAR_LIPOPROTEIN"/>
    <property type="match status" value="1"/>
</dbReference>
<proteinExistence type="predicted"/>
<dbReference type="EMBL" id="JAJPWV010000003">
    <property type="protein sequence ID" value="MCD8741561.1"/>
    <property type="molecule type" value="Genomic_DNA"/>
</dbReference>
<evidence type="ECO:0000313" key="3">
    <source>
        <dbReference type="EMBL" id="MCD8741561.1"/>
    </source>
</evidence>
<dbReference type="Pfam" id="PF20033">
    <property type="entry name" value="DUF6438"/>
    <property type="match status" value="1"/>
</dbReference>
<organism evidence="3 4">
    <name type="scientific">Mucilaginibacter roseus</name>
    <dbReference type="NCBI Taxonomy" id="1528868"/>
    <lineage>
        <taxon>Bacteria</taxon>
        <taxon>Pseudomonadati</taxon>
        <taxon>Bacteroidota</taxon>
        <taxon>Sphingobacteriia</taxon>
        <taxon>Sphingobacteriales</taxon>
        <taxon>Sphingobacteriaceae</taxon>
        <taxon>Mucilaginibacter</taxon>
    </lineage>
</organism>
<keyword evidence="4" id="KW-1185">Reference proteome</keyword>
<comment type="caution">
    <text evidence="3">The sequence shown here is derived from an EMBL/GenBank/DDBJ whole genome shotgun (WGS) entry which is preliminary data.</text>
</comment>
<evidence type="ECO:0000256" key="1">
    <source>
        <dbReference type="SAM" id="SignalP"/>
    </source>
</evidence>
<protein>
    <submittedName>
        <fullName evidence="3">DUF6438 domain-containing protein</fullName>
    </submittedName>
</protein>
<dbReference type="Proteomes" id="UP001199919">
    <property type="component" value="Unassembled WGS sequence"/>
</dbReference>
<reference evidence="3 4" key="1">
    <citation type="submission" date="2021-12" db="EMBL/GenBank/DDBJ databases">
        <title>Mucilaginibacter roseus genome.</title>
        <authorList>
            <person name="Ferreira J.R."/>
            <person name="Newman J.D."/>
        </authorList>
    </citation>
    <scope>NUCLEOTIDE SEQUENCE [LARGE SCALE GENOMIC DNA]</scope>
    <source>
        <strain evidence="3 4">LMG 28454</strain>
    </source>
</reference>
<feature type="chain" id="PRO_5045955283" evidence="1">
    <location>
        <begin position="20"/>
        <end position="162"/>
    </location>
</feature>
<dbReference type="RefSeq" id="WP_232178061.1">
    <property type="nucleotide sequence ID" value="NZ_JAJPWV010000003.1"/>
</dbReference>
<evidence type="ECO:0000259" key="2">
    <source>
        <dbReference type="Pfam" id="PF20033"/>
    </source>
</evidence>
<feature type="domain" description="DUF6438" evidence="2">
    <location>
        <begin position="23"/>
        <end position="140"/>
    </location>
</feature>
<name>A0ABS8U387_9SPHI</name>
<dbReference type="InterPro" id="IPR045497">
    <property type="entry name" value="DUF6438"/>
</dbReference>
<evidence type="ECO:0000313" key="4">
    <source>
        <dbReference type="Proteomes" id="UP001199919"/>
    </source>
</evidence>
<accession>A0ABS8U387</accession>